<dbReference type="Pfam" id="PF04950">
    <property type="entry name" value="RIBIOP_C"/>
    <property type="match status" value="1"/>
</dbReference>
<evidence type="ECO:0000256" key="1">
    <source>
        <dbReference type="ARBA" id="ARBA00004604"/>
    </source>
</evidence>
<dbReference type="PANTHER" id="PTHR12858">
    <property type="entry name" value="RIBOSOME BIOGENESIS PROTEIN"/>
    <property type="match status" value="1"/>
</dbReference>
<proteinExistence type="inferred from homology"/>
<dbReference type="PROSITE" id="PS51714">
    <property type="entry name" value="G_BMS1"/>
    <property type="match status" value="1"/>
</dbReference>
<dbReference type="InterPro" id="IPR012948">
    <property type="entry name" value="AARP2CN"/>
</dbReference>
<accession>A0A0S4JNZ2</accession>
<dbReference type="Pfam" id="PF08142">
    <property type="entry name" value="AARP2CN"/>
    <property type="match status" value="1"/>
</dbReference>
<evidence type="ECO:0000256" key="2">
    <source>
        <dbReference type="ARBA" id="ARBA00022517"/>
    </source>
</evidence>
<dbReference type="Proteomes" id="UP000051952">
    <property type="component" value="Unassembled WGS sequence"/>
</dbReference>
<keyword evidence="2" id="KW-0690">Ribosome biogenesis</keyword>
<dbReference type="GO" id="GO:0030688">
    <property type="term" value="C:preribosome, small subunit precursor"/>
    <property type="evidence" value="ECO:0007669"/>
    <property type="project" value="TreeGrafter"/>
</dbReference>
<dbReference type="GO" id="GO:0005525">
    <property type="term" value="F:GTP binding"/>
    <property type="evidence" value="ECO:0007669"/>
    <property type="project" value="TreeGrafter"/>
</dbReference>
<comment type="subcellular location">
    <subcellularLocation>
        <location evidence="1">Nucleus</location>
        <location evidence="1">Nucleolus</location>
    </subcellularLocation>
</comment>
<dbReference type="GO" id="GO:0034511">
    <property type="term" value="F:U3 snoRNA binding"/>
    <property type="evidence" value="ECO:0007669"/>
    <property type="project" value="TreeGrafter"/>
</dbReference>
<reference evidence="8" key="1">
    <citation type="submission" date="2015-09" db="EMBL/GenBank/DDBJ databases">
        <authorList>
            <consortium name="Pathogen Informatics"/>
        </authorList>
    </citation>
    <scope>NUCLEOTIDE SEQUENCE [LARGE SCALE GENOMIC DNA]</scope>
    <source>
        <strain evidence="8">Lake Konstanz</strain>
    </source>
</reference>
<evidence type="ECO:0000313" key="8">
    <source>
        <dbReference type="Proteomes" id="UP000051952"/>
    </source>
</evidence>
<dbReference type="OMA" id="MNLPRFK"/>
<name>A0A0S4JNZ2_BODSA</name>
<dbReference type="GO" id="GO:0000462">
    <property type="term" value="P:maturation of SSU-rRNA from tricistronic rRNA transcript (SSU-rRNA, 5.8S rRNA, LSU-rRNA)"/>
    <property type="evidence" value="ECO:0007669"/>
    <property type="project" value="TreeGrafter"/>
</dbReference>
<feature type="domain" description="Bms1-type G" evidence="6">
    <location>
        <begin position="70"/>
        <end position="260"/>
    </location>
</feature>
<evidence type="ECO:0000256" key="3">
    <source>
        <dbReference type="ARBA" id="ARBA00023242"/>
    </source>
</evidence>
<feature type="region of interest" description="Disordered" evidence="5">
    <location>
        <begin position="1"/>
        <end position="55"/>
    </location>
</feature>
<dbReference type="PANTHER" id="PTHR12858:SF1">
    <property type="entry name" value="PRE-RRNA-PROCESSING PROTEIN TSR1 HOMOLOG"/>
    <property type="match status" value="1"/>
</dbReference>
<dbReference type="GO" id="GO:0000479">
    <property type="term" value="P:endonucleolytic cleavage of tricistronic rRNA transcript (SSU-rRNA, 5.8S rRNA, LSU-rRNA)"/>
    <property type="evidence" value="ECO:0007669"/>
    <property type="project" value="TreeGrafter"/>
</dbReference>
<dbReference type="InterPro" id="IPR039761">
    <property type="entry name" value="Bms1/Tsr1"/>
</dbReference>
<dbReference type="VEuPathDB" id="TriTrypDB:BSAL_34910"/>
<dbReference type="SMART" id="SM00785">
    <property type="entry name" value="AARP2CN"/>
    <property type="match status" value="1"/>
</dbReference>
<dbReference type="GO" id="GO:0003924">
    <property type="term" value="F:GTPase activity"/>
    <property type="evidence" value="ECO:0007669"/>
    <property type="project" value="TreeGrafter"/>
</dbReference>
<evidence type="ECO:0000259" key="6">
    <source>
        <dbReference type="PROSITE" id="PS51714"/>
    </source>
</evidence>
<keyword evidence="8" id="KW-1185">Reference proteome</keyword>
<dbReference type="AlphaFoldDB" id="A0A0S4JNZ2"/>
<organism evidence="7 8">
    <name type="scientific">Bodo saltans</name>
    <name type="common">Flagellated protozoan</name>
    <dbReference type="NCBI Taxonomy" id="75058"/>
    <lineage>
        <taxon>Eukaryota</taxon>
        <taxon>Discoba</taxon>
        <taxon>Euglenozoa</taxon>
        <taxon>Kinetoplastea</taxon>
        <taxon>Metakinetoplastina</taxon>
        <taxon>Eubodonida</taxon>
        <taxon>Bodonidae</taxon>
        <taxon>Bodo</taxon>
    </lineage>
</organism>
<evidence type="ECO:0000256" key="5">
    <source>
        <dbReference type="SAM" id="MobiDB-lite"/>
    </source>
</evidence>
<dbReference type="EMBL" id="CYKH01001984">
    <property type="protein sequence ID" value="CUG91947.1"/>
    <property type="molecule type" value="Genomic_DNA"/>
</dbReference>
<keyword evidence="3" id="KW-0539">Nucleus</keyword>
<comment type="similarity">
    <text evidence="4">Belongs to the TRAFAC class translation factor GTPase superfamily. Bms1-like GTPase family. TSR1 subfamily.</text>
</comment>
<evidence type="ECO:0000313" key="7">
    <source>
        <dbReference type="EMBL" id="CUG91947.1"/>
    </source>
</evidence>
<dbReference type="InterPro" id="IPR007034">
    <property type="entry name" value="BMS1_TSR1_C"/>
</dbReference>
<dbReference type="SMART" id="SM01362">
    <property type="entry name" value="DUF663"/>
    <property type="match status" value="1"/>
</dbReference>
<gene>
    <name evidence="7" type="ORF">BSAL_34910</name>
</gene>
<protein>
    <recommendedName>
        <fullName evidence="6">Bms1-type G domain-containing protein</fullName>
    </recommendedName>
</protein>
<dbReference type="InterPro" id="IPR030387">
    <property type="entry name" value="G_Bms1/Tsr1_dom"/>
</dbReference>
<dbReference type="OrthoDB" id="119302at2759"/>
<sequence>MPQNKSHKQKFASKHAIAERQQGRAVTHPSGPKAAAPSHSKEKSRQAADAWRKKKNDAVLVQRRIGTVGAPKILGIVPINETANPLFVAAALESVVTGEDSSSPTYPRTIVSKSLKQRFTLVLENDGNEQRISDVGKVSDIMILVLDCSQGVQEAIQDLNEDAGGDDGMSGTTWFNDVGLCVTDTTREIVSTLNAQGLPSVTVVLQGLESFENSRKKLKTIKVHRRYFESVFGDSVKIFVHETDADIQTLLRTISVMHLRSLKWREFRPYFVVEEMAEVNDDFEVRGYVHGNNLSANQLLHLTDHGTFQISSITDIGDPHPLTRSAGVAKGLIDESTEESREPLTCIQASETVEDEGLATEADVEFEKAKTKKIRVPAGVSEYQAAWYEFEDGNEVPEVVAEPVEETPNDDDFMDMDALSYRTTQTDLDFLKAADVIRHERMTDEERLEEMQKLKDMSEEEMWNSDMVDTPVNLPARQRFAKYRGMKSFQTGVWDPNENLPIQYGHIFKLQGYNRVRDASIEKSSIGAAKEGMYVSIKLLGVSKEQRQAAAAAPFIICSAQLEHEQKWSVLHFHVQRNTELEGAIKSKTPVLAHVGFRKFYVSPVFSDPTVGDRTRFARFFHEGEKFRIASFYGPISFLPCPLLMFLVPSLEEQAESNSLRLACFGGALPPNPDLLILKRTVLTGRVAMINKKHSVIKYMFFNEDDVNWFKPVDLYTRYGRRGKILKAVGTHGLFKVALNDQIMQHDVICMDLFKRVFPKWTTVAFNSTDLAPAPSGNEEDE</sequence>
<feature type="compositionally biased region" description="Basic residues" evidence="5">
    <location>
        <begin position="1"/>
        <end position="13"/>
    </location>
</feature>
<dbReference type="GO" id="GO:0005730">
    <property type="term" value="C:nucleolus"/>
    <property type="evidence" value="ECO:0007669"/>
    <property type="project" value="UniProtKB-SubCell"/>
</dbReference>
<evidence type="ECO:0000256" key="4">
    <source>
        <dbReference type="ARBA" id="ARBA00038288"/>
    </source>
</evidence>